<keyword evidence="1" id="KW-0175">Coiled coil</keyword>
<feature type="non-terminal residue" evidence="4">
    <location>
        <position position="212"/>
    </location>
</feature>
<evidence type="ECO:0000256" key="1">
    <source>
        <dbReference type="ARBA" id="ARBA00023054"/>
    </source>
</evidence>
<dbReference type="EMBL" id="WJQU01002147">
    <property type="protein sequence ID" value="KAJ6633171.1"/>
    <property type="molecule type" value="Genomic_DNA"/>
</dbReference>
<evidence type="ECO:0000259" key="3">
    <source>
        <dbReference type="Pfam" id="PF03915"/>
    </source>
</evidence>
<sequence length="212" mass="24075">MLGYGPGQLPPQQRAMDLEGQPIRGYQQVNQGPLFDEDPGIMSEVETASTGFRRGGKQRSSLPVVRTPSKTLERPLGLVFLQYRSETKRALLPNEITSIDTVRALFVRSFPRQLTMVYLEGPNVKIYIHDASKDMFYELEDVRSHLREIRDRSVLRLFESNEVTAPQVLPGGPGVPQPLPSNGGHWDQDQSYFSEPEFDSEYQHQHIHKGKV</sequence>
<dbReference type="AlphaFoldDB" id="A0A9Q0MKR2"/>
<evidence type="ECO:0000313" key="5">
    <source>
        <dbReference type="Proteomes" id="UP001151699"/>
    </source>
</evidence>
<dbReference type="Proteomes" id="UP001151699">
    <property type="component" value="Unassembled WGS sequence"/>
</dbReference>
<proteinExistence type="predicted"/>
<dbReference type="Pfam" id="PF03915">
    <property type="entry name" value="AIP3"/>
    <property type="match status" value="1"/>
</dbReference>
<dbReference type="PANTHER" id="PTHR22741">
    <property type="entry name" value="P140CAP/SNIP-RELATED"/>
    <property type="match status" value="1"/>
</dbReference>
<dbReference type="OrthoDB" id="6022652at2759"/>
<dbReference type="GO" id="GO:0005737">
    <property type="term" value="C:cytoplasm"/>
    <property type="evidence" value="ECO:0007669"/>
    <property type="project" value="TreeGrafter"/>
</dbReference>
<gene>
    <name evidence="4" type="ORF">Bhyg_16899</name>
</gene>
<feature type="region of interest" description="Disordered" evidence="2">
    <location>
        <begin position="166"/>
        <end position="192"/>
    </location>
</feature>
<comment type="caution">
    <text evidence="4">The sequence shown here is derived from an EMBL/GenBank/DDBJ whole genome shotgun (WGS) entry which is preliminary data.</text>
</comment>
<evidence type="ECO:0000256" key="2">
    <source>
        <dbReference type="SAM" id="MobiDB-lite"/>
    </source>
</evidence>
<reference evidence="4" key="1">
    <citation type="submission" date="2022-07" db="EMBL/GenBank/DDBJ databases">
        <authorList>
            <person name="Trinca V."/>
            <person name="Uliana J.V.C."/>
            <person name="Torres T.T."/>
            <person name="Ward R.J."/>
            <person name="Monesi N."/>
        </authorList>
    </citation>
    <scope>NUCLEOTIDE SEQUENCE</scope>
    <source>
        <strain evidence="4">HSMRA1968</strain>
        <tissue evidence="4">Whole embryos</tissue>
    </source>
</reference>
<dbReference type="InterPro" id="IPR022782">
    <property type="entry name" value="AIP3-like_C"/>
</dbReference>
<accession>A0A9Q0MKR2</accession>
<feature type="domain" description="Actin interacting protein 3-like C-terminal" evidence="3">
    <location>
        <begin position="80"/>
        <end position="158"/>
    </location>
</feature>
<keyword evidence="5" id="KW-1185">Reference proteome</keyword>
<dbReference type="InterPro" id="IPR051825">
    <property type="entry name" value="SRCIN1"/>
</dbReference>
<dbReference type="PANTHER" id="PTHR22741:SF10">
    <property type="entry name" value="COILED-COIL DOMAIN-CONTAINING PROTEIN CG32809"/>
    <property type="match status" value="1"/>
</dbReference>
<organism evidence="4 5">
    <name type="scientific">Pseudolycoriella hygida</name>
    <dbReference type="NCBI Taxonomy" id="35572"/>
    <lineage>
        <taxon>Eukaryota</taxon>
        <taxon>Metazoa</taxon>
        <taxon>Ecdysozoa</taxon>
        <taxon>Arthropoda</taxon>
        <taxon>Hexapoda</taxon>
        <taxon>Insecta</taxon>
        <taxon>Pterygota</taxon>
        <taxon>Neoptera</taxon>
        <taxon>Endopterygota</taxon>
        <taxon>Diptera</taxon>
        <taxon>Nematocera</taxon>
        <taxon>Sciaroidea</taxon>
        <taxon>Sciaridae</taxon>
        <taxon>Pseudolycoriella</taxon>
    </lineage>
</organism>
<protein>
    <submittedName>
        <fullName evidence="4">Coiled-coil domain-containing protein</fullName>
    </submittedName>
</protein>
<evidence type="ECO:0000313" key="4">
    <source>
        <dbReference type="EMBL" id="KAJ6633171.1"/>
    </source>
</evidence>
<name>A0A9Q0MKR2_9DIPT</name>